<dbReference type="OrthoDB" id="568629at2"/>
<dbReference type="Pfam" id="PF13374">
    <property type="entry name" value="TPR_10"/>
    <property type="match status" value="1"/>
</dbReference>
<name>A0A1Z3HNR4_9CYAN</name>
<dbReference type="STRING" id="1641165.XM38_20155"/>
<dbReference type="RefSeq" id="WP_080812131.1">
    <property type="nucleotide sequence ID" value="NZ_CP021983.2"/>
</dbReference>
<dbReference type="SUPFAM" id="SSF48452">
    <property type="entry name" value="TPR-like"/>
    <property type="match status" value="1"/>
</dbReference>
<dbReference type="AlphaFoldDB" id="A0A1Z3HNR4"/>
<evidence type="ECO:0000313" key="2">
    <source>
        <dbReference type="Proteomes" id="UP000191901"/>
    </source>
</evidence>
<reference evidence="1 2" key="1">
    <citation type="journal article" date="2016" name="Biochim. Biophys. Acta">
        <title>Characterization of red-shifted phycobilisomes isolated from the chlorophyll f-containing cyanobacterium Halomicronema hongdechloris.</title>
        <authorList>
            <person name="Li Y."/>
            <person name="Lin Y."/>
            <person name="Garvey C.J."/>
            <person name="Birch D."/>
            <person name="Corkery R.W."/>
            <person name="Loughlin P.C."/>
            <person name="Scheer H."/>
            <person name="Willows R.D."/>
            <person name="Chen M."/>
        </authorList>
    </citation>
    <scope>NUCLEOTIDE SEQUENCE [LARGE SCALE GENOMIC DNA]</scope>
    <source>
        <strain evidence="1 2">C2206</strain>
    </source>
</reference>
<keyword evidence="2" id="KW-1185">Reference proteome</keyword>
<organism evidence="1 2">
    <name type="scientific">Halomicronema hongdechloris C2206</name>
    <dbReference type="NCBI Taxonomy" id="1641165"/>
    <lineage>
        <taxon>Bacteria</taxon>
        <taxon>Bacillati</taxon>
        <taxon>Cyanobacteriota</taxon>
        <taxon>Cyanophyceae</taxon>
        <taxon>Nodosilineales</taxon>
        <taxon>Nodosilineaceae</taxon>
        <taxon>Halomicronema</taxon>
    </lineage>
</organism>
<accession>A0A1Z3HNR4</accession>
<dbReference type="Gene3D" id="1.25.40.10">
    <property type="entry name" value="Tetratricopeptide repeat domain"/>
    <property type="match status" value="1"/>
</dbReference>
<proteinExistence type="predicted"/>
<dbReference type="KEGG" id="hhg:XM38_027610"/>
<protein>
    <submittedName>
        <fullName evidence="1">TPR repeat family protein</fullName>
    </submittedName>
</protein>
<dbReference type="InterPro" id="IPR011990">
    <property type="entry name" value="TPR-like_helical_dom_sf"/>
</dbReference>
<sequence>MAQDLSRLLERDQQLDQEKAEIARSRHQIADEYLVKARLWTTFYDQPQRFEQACEYFDTALEAARTPTALFEYAVFLQNHNCFEPATVLYSEVLTSHRQLAQENPRAYLPDVAMTLNNLAILQADQNQLSAAQASYEEALGIRRQLAQENPRAYLPDVAMTLLNLSIFYLQAVPERQTSTALAREVLAISQEFPGIPRVAAYAATARRVLAAHGD</sequence>
<dbReference type="EMBL" id="CP021983">
    <property type="protein sequence ID" value="ASC71807.1"/>
    <property type="molecule type" value="Genomic_DNA"/>
</dbReference>
<gene>
    <name evidence="1" type="ORF">XM38_027610</name>
</gene>
<dbReference type="Proteomes" id="UP000191901">
    <property type="component" value="Chromosome"/>
</dbReference>
<evidence type="ECO:0000313" key="1">
    <source>
        <dbReference type="EMBL" id="ASC71807.1"/>
    </source>
</evidence>